<evidence type="ECO:0000313" key="2">
    <source>
        <dbReference type="EMBL" id="MFD0920966.1"/>
    </source>
</evidence>
<gene>
    <name evidence="2" type="ORF">ACFQ16_14545</name>
</gene>
<feature type="signal peptide" evidence="1">
    <location>
        <begin position="1"/>
        <end position="27"/>
    </location>
</feature>
<comment type="caution">
    <text evidence="2">The sequence shown here is derived from an EMBL/GenBank/DDBJ whole genome shotgun (WGS) entry which is preliminary data.</text>
</comment>
<proteinExistence type="predicted"/>
<keyword evidence="1" id="KW-0732">Signal</keyword>
<evidence type="ECO:0000256" key="1">
    <source>
        <dbReference type="SAM" id="SignalP"/>
    </source>
</evidence>
<feature type="chain" id="PRO_5046125653" evidence="1">
    <location>
        <begin position="28"/>
        <end position="73"/>
    </location>
</feature>
<dbReference type="EMBL" id="JBHTIW010000009">
    <property type="protein sequence ID" value="MFD0920966.1"/>
    <property type="molecule type" value="Genomic_DNA"/>
</dbReference>
<dbReference type="RefSeq" id="WP_345600649.1">
    <property type="nucleotide sequence ID" value="NZ_BAABLT010000011.1"/>
</dbReference>
<protein>
    <submittedName>
        <fullName evidence="2">Uncharacterized protein</fullName>
    </submittedName>
</protein>
<sequence>MRSLSRAVVVSALALPLALSGAGLASAHGQQAQKHHPHGWLGAANVCQIISCNFKGEIGSHNHNPVQNFGNLG</sequence>
<accession>A0ABW3FW22</accession>
<dbReference type="Proteomes" id="UP001597018">
    <property type="component" value="Unassembled WGS sequence"/>
</dbReference>
<organism evidence="2 3">
    <name type="scientific">Saccharopolyspora rosea</name>
    <dbReference type="NCBI Taxonomy" id="524884"/>
    <lineage>
        <taxon>Bacteria</taxon>
        <taxon>Bacillati</taxon>
        <taxon>Actinomycetota</taxon>
        <taxon>Actinomycetes</taxon>
        <taxon>Pseudonocardiales</taxon>
        <taxon>Pseudonocardiaceae</taxon>
        <taxon>Saccharopolyspora</taxon>
    </lineage>
</organism>
<keyword evidence="3" id="KW-1185">Reference proteome</keyword>
<reference evidence="3" key="1">
    <citation type="journal article" date="2019" name="Int. J. Syst. Evol. Microbiol.">
        <title>The Global Catalogue of Microorganisms (GCM) 10K type strain sequencing project: providing services to taxonomists for standard genome sequencing and annotation.</title>
        <authorList>
            <consortium name="The Broad Institute Genomics Platform"/>
            <consortium name="The Broad Institute Genome Sequencing Center for Infectious Disease"/>
            <person name="Wu L."/>
            <person name="Ma J."/>
        </authorList>
    </citation>
    <scope>NUCLEOTIDE SEQUENCE [LARGE SCALE GENOMIC DNA]</scope>
    <source>
        <strain evidence="3">CCUG 56401</strain>
    </source>
</reference>
<evidence type="ECO:0000313" key="3">
    <source>
        <dbReference type="Proteomes" id="UP001597018"/>
    </source>
</evidence>
<name>A0ABW3FW22_9PSEU</name>